<keyword evidence="6" id="KW-0694">RNA-binding</keyword>
<evidence type="ECO:0000256" key="6">
    <source>
        <dbReference type="ARBA" id="ARBA00022884"/>
    </source>
</evidence>
<dbReference type="GO" id="GO:0003729">
    <property type="term" value="F:mRNA binding"/>
    <property type="evidence" value="ECO:0007669"/>
    <property type="project" value="InterPro"/>
</dbReference>
<evidence type="ECO:0000256" key="7">
    <source>
        <dbReference type="ARBA" id="ARBA00023016"/>
    </source>
</evidence>
<accession>A0A6L7IW63</accession>
<dbReference type="Proteomes" id="UP000478463">
    <property type="component" value="Chromosome"/>
</dbReference>
<dbReference type="EMBL" id="CP063310">
    <property type="protein sequence ID" value="QOS68900.1"/>
    <property type="molecule type" value="Genomic_DNA"/>
</dbReference>
<dbReference type="GO" id="GO:0004519">
    <property type="term" value="F:endonuclease activity"/>
    <property type="evidence" value="ECO:0007669"/>
    <property type="project" value="UniProtKB-KW"/>
</dbReference>
<gene>
    <name evidence="8" type="ORF">GS424_003300</name>
</gene>
<comment type="similarity">
    <text evidence="1">Belongs to the HicA mRNA interferase family.</text>
</comment>
<evidence type="ECO:0000256" key="5">
    <source>
        <dbReference type="ARBA" id="ARBA00022801"/>
    </source>
</evidence>
<dbReference type="InterPro" id="IPR012933">
    <property type="entry name" value="HicA_mRNA_interferase"/>
</dbReference>
<evidence type="ECO:0000313" key="9">
    <source>
        <dbReference type="Proteomes" id="UP000478463"/>
    </source>
</evidence>
<evidence type="ECO:0000313" key="8">
    <source>
        <dbReference type="EMBL" id="QOS68900.1"/>
    </source>
</evidence>
<dbReference type="InterPro" id="IPR038570">
    <property type="entry name" value="HicA_sf"/>
</dbReference>
<sequence>MPPKPFEIYRRLLREHWQDDGCKGSHRHLSKDDKTIILPLHRRELPKGLWESIRKTAGWR</sequence>
<keyword evidence="2" id="KW-1277">Toxin-antitoxin system</keyword>
<dbReference type="AlphaFoldDB" id="A0A6L7IW63"/>
<evidence type="ECO:0000256" key="1">
    <source>
        <dbReference type="ARBA" id="ARBA00006620"/>
    </source>
</evidence>
<proteinExistence type="inferred from homology"/>
<keyword evidence="7" id="KW-0346">Stress response</keyword>
<keyword evidence="4" id="KW-0255">Endonuclease</keyword>
<name>A0A6L7IW63_9ACTN</name>
<evidence type="ECO:0000256" key="4">
    <source>
        <dbReference type="ARBA" id="ARBA00022759"/>
    </source>
</evidence>
<dbReference type="Gene3D" id="3.30.920.30">
    <property type="entry name" value="Hypothetical protein"/>
    <property type="match status" value="1"/>
</dbReference>
<dbReference type="Pfam" id="PF07927">
    <property type="entry name" value="HicA_toxin"/>
    <property type="match status" value="1"/>
</dbReference>
<protein>
    <submittedName>
        <fullName evidence="8">Type II toxin-antitoxin system HicA family toxin</fullName>
    </submittedName>
</protein>
<evidence type="ECO:0000256" key="3">
    <source>
        <dbReference type="ARBA" id="ARBA00022722"/>
    </source>
</evidence>
<dbReference type="RefSeq" id="WP_160943520.1">
    <property type="nucleotide sequence ID" value="NZ_CP063310.1"/>
</dbReference>
<organism evidence="8 9">
    <name type="scientific">Eggerthella guodeyinii</name>
    <dbReference type="NCBI Taxonomy" id="2690837"/>
    <lineage>
        <taxon>Bacteria</taxon>
        <taxon>Bacillati</taxon>
        <taxon>Actinomycetota</taxon>
        <taxon>Coriobacteriia</taxon>
        <taxon>Eggerthellales</taxon>
        <taxon>Eggerthellaceae</taxon>
        <taxon>Eggerthella</taxon>
    </lineage>
</organism>
<dbReference type="GO" id="GO:0016787">
    <property type="term" value="F:hydrolase activity"/>
    <property type="evidence" value="ECO:0007669"/>
    <property type="project" value="UniProtKB-KW"/>
</dbReference>
<dbReference type="SUPFAM" id="SSF54786">
    <property type="entry name" value="YcfA/nrd intein domain"/>
    <property type="match status" value="1"/>
</dbReference>
<evidence type="ECO:0000256" key="2">
    <source>
        <dbReference type="ARBA" id="ARBA00022649"/>
    </source>
</evidence>
<dbReference type="KEGG" id="egd:GS424_003300"/>
<keyword evidence="3" id="KW-0540">Nuclease</keyword>
<reference evidence="8 9" key="1">
    <citation type="submission" date="2020-10" db="EMBL/GenBank/DDBJ databases">
        <title>Eggerthella sp. nov., isolated from human feces.</title>
        <authorList>
            <person name="Yajun G."/>
        </authorList>
    </citation>
    <scope>NUCLEOTIDE SEQUENCE [LARGE SCALE GENOMIC DNA]</scope>
    <source>
        <strain evidence="8 9">HF-1101</strain>
    </source>
</reference>
<keyword evidence="5" id="KW-0378">Hydrolase</keyword>